<dbReference type="KEGG" id="pmf:P9303_15721"/>
<reference evidence="2 3" key="1">
    <citation type="journal article" date="2007" name="PLoS Genet.">
        <title>Patterns and implications of gene gain and loss in the evolution of Prochlorococcus.</title>
        <authorList>
            <person name="Kettler G.C."/>
            <person name="Martiny A.C."/>
            <person name="Huang K."/>
            <person name="Zucker J."/>
            <person name="Coleman M.L."/>
            <person name="Rodrigue S."/>
            <person name="Chen F."/>
            <person name="Lapidus A."/>
            <person name="Ferriera S."/>
            <person name="Johnson J."/>
            <person name="Steglich C."/>
            <person name="Church G.M."/>
            <person name="Richardson P."/>
            <person name="Chisholm S.W."/>
        </authorList>
    </citation>
    <scope>NUCLEOTIDE SEQUENCE [LARGE SCALE GENOMIC DNA]</scope>
    <source>
        <strain evidence="2 3">MIT 9303</strain>
    </source>
</reference>
<proteinExistence type="predicted"/>
<dbReference type="EMBL" id="CP000554">
    <property type="protein sequence ID" value="ABM78316.1"/>
    <property type="molecule type" value="Genomic_DNA"/>
</dbReference>
<feature type="coiled-coil region" evidence="1">
    <location>
        <begin position="49"/>
        <end position="87"/>
    </location>
</feature>
<evidence type="ECO:0000256" key="1">
    <source>
        <dbReference type="SAM" id="Coils"/>
    </source>
</evidence>
<evidence type="ECO:0000313" key="3">
    <source>
        <dbReference type="Proteomes" id="UP000002274"/>
    </source>
</evidence>
<dbReference type="AlphaFoldDB" id="A2CA06"/>
<gene>
    <name evidence="2" type="ordered locus">P9303_15721</name>
</gene>
<keyword evidence="1" id="KW-0175">Coiled coil</keyword>
<dbReference type="Proteomes" id="UP000002274">
    <property type="component" value="Chromosome"/>
</dbReference>
<dbReference type="STRING" id="59922.P9303_15721"/>
<dbReference type="HOGENOM" id="CLU_798918_0_0_3"/>
<evidence type="ECO:0000313" key="2">
    <source>
        <dbReference type="EMBL" id="ABM78316.1"/>
    </source>
</evidence>
<accession>A2CA06</accession>
<name>A2CA06_PROM3</name>
<organism evidence="2 3">
    <name type="scientific">Prochlorococcus marinus (strain MIT 9303)</name>
    <dbReference type="NCBI Taxonomy" id="59922"/>
    <lineage>
        <taxon>Bacteria</taxon>
        <taxon>Bacillati</taxon>
        <taxon>Cyanobacteriota</taxon>
        <taxon>Cyanophyceae</taxon>
        <taxon>Synechococcales</taxon>
        <taxon>Prochlorococcaceae</taxon>
        <taxon>Prochlorococcus</taxon>
    </lineage>
</organism>
<sequence length="347" mass="38673">MSTVCVTQNVNCRQKRITVEPPKDIVFKKGTLLSWIQSVSQREKLQQSILNLTNIQENSRDELDNLKKKLKIVNSELKRRIEYLERMKILASRGSINRAQILTEETNVYNLQSTVLTLNDSQTSLNLKINQATDSLRKTLGETISKTMIFARQDLYIVDVVPSSDDYVKSGESIFLLASEAITAPDLVPIFLTNKDASQVFSGMKGIATPEGYQSAQVGGIELNVISVQNLASGVDEIVHKIGDQAEANYIVGKYQTPITGVVKLIKPVNKKYLKPNSGGYQWTSQSELPFPPKIGDRLTIRITTRKVTPLTLAVPAIKKFFGLASPDEQQKTVSQRNNLPYNRGTC</sequence>
<protein>
    <submittedName>
        <fullName evidence="2">Uncharacterized protein</fullName>
    </submittedName>
</protein>